<keyword evidence="2" id="KW-0645">Protease</keyword>
<keyword evidence="3" id="KW-0378">Hydrolase</keyword>
<dbReference type="InterPro" id="IPR038765">
    <property type="entry name" value="Papain-like_cys_pep_sf"/>
</dbReference>
<comment type="similarity">
    <text evidence="1">Belongs to the peptidase C48 family.</text>
</comment>
<gene>
    <name evidence="6" type="ORF">Ccrd_018392</name>
</gene>
<dbReference type="InterPro" id="IPR003653">
    <property type="entry name" value="Peptidase_C48_C"/>
</dbReference>
<feature type="domain" description="Ubiquitin-like protease family profile" evidence="5">
    <location>
        <begin position="443"/>
        <end position="554"/>
    </location>
</feature>
<proteinExistence type="inferred from homology"/>
<comment type="caution">
    <text evidence="6">The sequence shown here is derived from an EMBL/GenBank/DDBJ whole genome shotgun (WGS) entry which is preliminary data.</text>
</comment>
<accession>A0A103Y6A8</accession>
<keyword evidence="7" id="KW-1185">Reference proteome</keyword>
<dbReference type="Pfam" id="PF02902">
    <property type="entry name" value="Peptidase_C48"/>
    <property type="match status" value="1"/>
</dbReference>
<dbReference type="PANTHER" id="PTHR34835">
    <property type="entry name" value="OS07G0283600 PROTEIN-RELATED"/>
    <property type="match status" value="1"/>
</dbReference>
<dbReference type="OMA" id="NITANWR"/>
<sequence length="609" mass="70442">MTINGVPSKLGFYVVYNLDVKKMELKVVNGGIPITIESIHKLLGLRMGGVDILEMDEVEDSKNITANWRKQFDKKKMRPKDIMKIIQSSGDAGFNFKLNFLVLLMNLMVECNRMGCCNFGFLSRIESENVIPEIDWCKYIYGKIKTSKQRWRRDSRMCFYAGPLTYLAKRQSTEIKDRGFGLLPLRSKAESSEDVHHRYNIGEPSTLTHLSKEDHVQRILIKIAVVLSARVEAEMEIKEAMSKFPDDEEFQQYKNQLDDMFKERACNTTHDTHSSGLKDHSTAKNDGQPSMDIVVSQPSGFNENPLPKIWLSPGFIEAVDKVVENTISTSKTKRPYAAITPPKFDLGISPIKQSEPLSMVLHEEAECIERCPSVERCNVSEDAKKYQVDELLFSTPNDTTLRCHAIESLGRTTTIYVSVIDAWAILLNYEEWYRNRDSLRRYFFNTEVMVFFPLLDKGHYYLVVFNLKNPSVVVIDNIYQEVSDDDQLLQMYDFITDILKRLMIRHLNAVGHPAGRELDEIGQERLRMDWQTQNNFDDCGVFAMRHMETYMGDVRTCLSKEGKTQEIQIASLRMKYVAKLLVSNYNKKKEYALRKLRSFNQWMKQSEKS</sequence>
<dbReference type="SUPFAM" id="SSF54001">
    <property type="entry name" value="Cysteine proteinases"/>
    <property type="match status" value="1"/>
</dbReference>
<dbReference type="PANTHER" id="PTHR34835:SF90">
    <property type="entry name" value="AMINOTRANSFERASE-LIKE PLANT MOBILE DOMAIN-CONTAINING PROTEIN"/>
    <property type="match status" value="1"/>
</dbReference>
<evidence type="ECO:0000256" key="3">
    <source>
        <dbReference type="ARBA" id="ARBA00022801"/>
    </source>
</evidence>
<organism evidence="6 7">
    <name type="scientific">Cynara cardunculus var. scolymus</name>
    <name type="common">Globe artichoke</name>
    <name type="synonym">Cynara scolymus</name>
    <dbReference type="NCBI Taxonomy" id="59895"/>
    <lineage>
        <taxon>Eukaryota</taxon>
        <taxon>Viridiplantae</taxon>
        <taxon>Streptophyta</taxon>
        <taxon>Embryophyta</taxon>
        <taxon>Tracheophyta</taxon>
        <taxon>Spermatophyta</taxon>
        <taxon>Magnoliopsida</taxon>
        <taxon>eudicotyledons</taxon>
        <taxon>Gunneridae</taxon>
        <taxon>Pentapetalae</taxon>
        <taxon>asterids</taxon>
        <taxon>campanulids</taxon>
        <taxon>Asterales</taxon>
        <taxon>Asteraceae</taxon>
        <taxon>Carduoideae</taxon>
        <taxon>Cardueae</taxon>
        <taxon>Carduinae</taxon>
        <taxon>Cynara</taxon>
    </lineage>
</organism>
<dbReference type="GO" id="GO:0008234">
    <property type="term" value="F:cysteine-type peptidase activity"/>
    <property type="evidence" value="ECO:0007669"/>
    <property type="project" value="InterPro"/>
</dbReference>
<evidence type="ECO:0000313" key="7">
    <source>
        <dbReference type="Proteomes" id="UP000243975"/>
    </source>
</evidence>
<dbReference type="GO" id="GO:0006508">
    <property type="term" value="P:proteolysis"/>
    <property type="evidence" value="ECO:0007669"/>
    <property type="project" value="UniProtKB-KW"/>
</dbReference>
<dbReference type="Proteomes" id="UP000243975">
    <property type="component" value="Unassembled WGS sequence"/>
</dbReference>
<evidence type="ECO:0000259" key="5">
    <source>
        <dbReference type="Pfam" id="PF02902"/>
    </source>
</evidence>
<feature type="compositionally biased region" description="Basic and acidic residues" evidence="4">
    <location>
        <begin position="269"/>
        <end position="283"/>
    </location>
</feature>
<evidence type="ECO:0000313" key="6">
    <source>
        <dbReference type="EMBL" id="KVI03307.1"/>
    </source>
</evidence>
<dbReference type="AlphaFoldDB" id="A0A103Y6A8"/>
<feature type="region of interest" description="Disordered" evidence="4">
    <location>
        <begin position="269"/>
        <end position="288"/>
    </location>
</feature>
<name>A0A103Y6A8_CYNCS</name>
<dbReference type="Gramene" id="KVI03307">
    <property type="protein sequence ID" value="KVI03307"/>
    <property type="gene ID" value="Ccrd_018392"/>
</dbReference>
<reference evidence="6 7" key="1">
    <citation type="journal article" date="2016" name="Sci. Rep.">
        <title>The genome sequence of the outbreeding globe artichoke constructed de novo incorporating a phase-aware low-pass sequencing strategy of F1 progeny.</title>
        <authorList>
            <person name="Scaglione D."/>
            <person name="Reyes-Chin-Wo S."/>
            <person name="Acquadro A."/>
            <person name="Froenicke L."/>
            <person name="Portis E."/>
            <person name="Beitel C."/>
            <person name="Tirone M."/>
            <person name="Mauro R."/>
            <person name="Lo Monaco A."/>
            <person name="Mauromicale G."/>
            <person name="Faccioli P."/>
            <person name="Cattivelli L."/>
            <person name="Rieseberg L."/>
            <person name="Michelmore R."/>
            <person name="Lanteri S."/>
        </authorList>
    </citation>
    <scope>NUCLEOTIDE SEQUENCE [LARGE SCALE GENOMIC DNA]</scope>
    <source>
        <strain evidence="6">2C</strain>
    </source>
</reference>
<protein>
    <recommendedName>
        <fullName evidence="5">Ubiquitin-like protease family profile domain-containing protein</fullName>
    </recommendedName>
</protein>
<dbReference type="EMBL" id="LEKV01002375">
    <property type="protein sequence ID" value="KVI03307.1"/>
    <property type="molecule type" value="Genomic_DNA"/>
</dbReference>
<evidence type="ECO:0000256" key="4">
    <source>
        <dbReference type="SAM" id="MobiDB-lite"/>
    </source>
</evidence>
<dbReference type="Gene3D" id="3.40.395.10">
    <property type="entry name" value="Adenoviral Proteinase, Chain A"/>
    <property type="match status" value="1"/>
</dbReference>
<evidence type="ECO:0000256" key="2">
    <source>
        <dbReference type="ARBA" id="ARBA00022670"/>
    </source>
</evidence>
<evidence type="ECO:0000256" key="1">
    <source>
        <dbReference type="ARBA" id="ARBA00005234"/>
    </source>
</evidence>